<dbReference type="InterPro" id="IPR044000">
    <property type="entry name" value="Phage_tube_2"/>
</dbReference>
<evidence type="ECO:0000313" key="1">
    <source>
        <dbReference type="EMBL" id="MBP1852685.1"/>
    </source>
</evidence>
<evidence type="ECO:0000313" key="2">
    <source>
        <dbReference type="Proteomes" id="UP000759443"/>
    </source>
</evidence>
<organism evidence="1 2">
    <name type="scientific">Rhizobium halophytocola</name>
    <dbReference type="NCBI Taxonomy" id="735519"/>
    <lineage>
        <taxon>Bacteria</taxon>
        <taxon>Pseudomonadati</taxon>
        <taxon>Pseudomonadota</taxon>
        <taxon>Alphaproteobacteria</taxon>
        <taxon>Hyphomicrobiales</taxon>
        <taxon>Rhizobiaceae</taxon>
        <taxon>Rhizobium/Agrobacterium group</taxon>
        <taxon>Rhizobium</taxon>
    </lineage>
</organism>
<dbReference type="EMBL" id="JAGGJU010000012">
    <property type="protein sequence ID" value="MBP1852685.1"/>
    <property type="molecule type" value="Genomic_DNA"/>
</dbReference>
<reference evidence="1 2" key="1">
    <citation type="submission" date="2021-03" db="EMBL/GenBank/DDBJ databases">
        <title>Genomic Encyclopedia of Type Strains, Phase IV (KMG-IV): sequencing the most valuable type-strain genomes for metagenomic binning, comparative biology and taxonomic classification.</title>
        <authorList>
            <person name="Goeker M."/>
        </authorList>
    </citation>
    <scope>NUCLEOTIDE SEQUENCE [LARGE SCALE GENOMIC DNA]</scope>
    <source>
        <strain evidence="1 2">DSM 21600</strain>
    </source>
</reference>
<dbReference type="RefSeq" id="WP_209947728.1">
    <property type="nucleotide sequence ID" value="NZ_JAGGJU010000012.1"/>
</dbReference>
<sequence>MTTRFLRNRAILAKIEATYGTDAAPTGAANAMQMTNVTFTPLAGEEVSRDLVVPYMGHQGVFLVGSYATLSGEVEIAGAGAAGDVPAWGVLHRMCGMAEVITEDVDVRYTPVSAGFESGSIYFNMDRVNHVLLGVRGTYTINLTPKQIPRFAYTFTGLLGTITDTALPAVSLSKFVKPVPVSKANTTFALHGYAGACEGLTMDLANQIEPRFLIGAENIQQVDRMMTGQAVMEATALSEIDWFTKAEAHEVGALAAQHGKVAGNRVAFSADAVQVGRVTYGDSQKIINNTLPLMFTTEGSDEFTTIVS</sequence>
<accession>A0ABS4E416</accession>
<comment type="caution">
    <text evidence="1">The sequence shown here is derived from an EMBL/GenBank/DDBJ whole genome shotgun (WGS) entry which is preliminary data.</text>
</comment>
<dbReference type="Pfam" id="PF18906">
    <property type="entry name" value="Phage_tube_2"/>
    <property type="match status" value="1"/>
</dbReference>
<protein>
    <submittedName>
        <fullName evidence="1">Uncharacterized protein</fullName>
    </submittedName>
</protein>
<name>A0ABS4E416_9HYPH</name>
<keyword evidence="2" id="KW-1185">Reference proteome</keyword>
<dbReference type="Proteomes" id="UP000759443">
    <property type="component" value="Unassembled WGS sequence"/>
</dbReference>
<gene>
    <name evidence="1" type="ORF">J2Z17_004143</name>
</gene>
<proteinExistence type="predicted"/>